<feature type="non-terminal residue" evidence="4">
    <location>
        <position position="171"/>
    </location>
</feature>
<dbReference type="PROSITE" id="PS51776">
    <property type="entry name" value="RH1"/>
    <property type="match status" value="1"/>
</dbReference>
<dbReference type="PANTHER" id="PTHR13886:SF4">
    <property type="entry name" value="JNK-INTERACTING PROTEIN 3"/>
    <property type="match status" value="1"/>
</dbReference>
<evidence type="ECO:0000256" key="1">
    <source>
        <dbReference type="SAM" id="Coils"/>
    </source>
</evidence>
<dbReference type="Pfam" id="PF09744">
    <property type="entry name" value="RH1"/>
    <property type="match status" value="1"/>
</dbReference>
<evidence type="ECO:0000256" key="2">
    <source>
        <dbReference type="SAM" id="MobiDB-lite"/>
    </source>
</evidence>
<dbReference type="GO" id="GO:0019894">
    <property type="term" value="F:kinesin binding"/>
    <property type="evidence" value="ECO:0007669"/>
    <property type="project" value="TreeGrafter"/>
</dbReference>
<protein>
    <submittedName>
        <fullName evidence="4">JNK-interacting protein 3-like protein</fullName>
    </submittedName>
</protein>
<accession>A0A3S3P4R3</accession>
<reference evidence="4 5" key="1">
    <citation type="journal article" date="2018" name="Gigascience">
        <title>Genomes of trombidid mites reveal novel predicted allergens and laterally-transferred genes associated with secondary metabolism.</title>
        <authorList>
            <person name="Dong X."/>
            <person name="Chaisiri K."/>
            <person name="Xia D."/>
            <person name="Armstrong S.D."/>
            <person name="Fang Y."/>
            <person name="Donnelly M.J."/>
            <person name="Kadowaki T."/>
            <person name="McGarry J.W."/>
            <person name="Darby A.C."/>
            <person name="Makepeace B.L."/>
        </authorList>
    </citation>
    <scope>NUCLEOTIDE SEQUENCE [LARGE SCALE GENOMIC DNA]</scope>
    <source>
        <strain evidence="4">UoL-WK</strain>
    </source>
</reference>
<feature type="domain" description="RH1" evidence="3">
    <location>
        <begin position="32"/>
        <end position="122"/>
    </location>
</feature>
<gene>
    <name evidence="4" type="ORF">B4U79_12575</name>
</gene>
<dbReference type="Proteomes" id="UP000285301">
    <property type="component" value="Unassembled WGS sequence"/>
</dbReference>
<organism evidence="4 5">
    <name type="scientific">Dinothrombium tinctorium</name>
    <dbReference type="NCBI Taxonomy" id="1965070"/>
    <lineage>
        <taxon>Eukaryota</taxon>
        <taxon>Metazoa</taxon>
        <taxon>Ecdysozoa</taxon>
        <taxon>Arthropoda</taxon>
        <taxon>Chelicerata</taxon>
        <taxon>Arachnida</taxon>
        <taxon>Acari</taxon>
        <taxon>Acariformes</taxon>
        <taxon>Trombidiformes</taxon>
        <taxon>Prostigmata</taxon>
        <taxon>Anystina</taxon>
        <taxon>Parasitengona</taxon>
        <taxon>Trombidioidea</taxon>
        <taxon>Trombidiidae</taxon>
        <taxon>Dinothrombium</taxon>
    </lineage>
</organism>
<evidence type="ECO:0000259" key="3">
    <source>
        <dbReference type="PROSITE" id="PS51776"/>
    </source>
</evidence>
<dbReference type="EMBL" id="NCKU01005037">
    <property type="protein sequence ID" value="RWS05090.1"/>
    <property type="molecule type" value="Genomic_DNA"/>
</dbReference>
<feature type="region of interest" description="Disordered" evidence="2">
    <location>
        <begin position="1"/>
        <end position="24"/>
    </location>
</feature>
<feature type="compositionally biased region" description="Basic and acidic residues" evidence="2">
    <location>
        <begin position="1"/>
        <end position="14"/>
    </location>
</feature>
<dbReference type="GO" id="GO:0005737">
    <property type="term" value="C:cytoplasm"/>
    <property type="evidence" value="ECO:0007669"/>
    <property type="project" value="TreeGrafter"/>
</dbReference>
<dbReference type="InterPro" id="IPR039911">
    <property type="entry name" value="JIP3/JIP4"/>
</dbReference>
<dbReference type="InterPro" id="IPR034743">
    <property type="entry name" value="RH1"/>
</dbReference>
<comment type="caution">
    <text evidence="4">The sequence shown here is derived from an EMBL/GenBank/DDBJ whole genome shotgun (WGS) entry which is preliminary data.</text>
</comment>
<dbReference type="PANTHER" id="PTHR13886">
    <property type="entry name" value="JNK/SAPK-ASSOCIATED PROTEIN"/>
    <property type="match status" value="1"/>
</dbReference>
<keyword evidence="5" id="KW-1185">Reference proteome</keyword>
<dbReference type="OrthoDB" id="6503116at2759"/>
<dbReference type="GO" id="GO:0008432">
    <property type="term" value="F:JUN kinase binding"/>
    <property type="evidence" value="ECO:0007669"/>
    <property type="project" value="TreeGrafter"/>
</dbReference>
<dbReference type="GO" id="GO:0016192">
    <property type="term" value="P:vesicle-mediated transport"/>
    <property type="evidence" value="ECO:0007669"/>
    <property type="project" value="TreeGrafter"/>
</dbReference>
<dbReference type="GO" id="GO:0005078">
    <property type="term" value="F:MAP-kinase scaffold activity"/>
    <property type="evidence" value="ECO:0007669"/>
    <property type="project" value="InterPro"/>
</dbReference>
<dbReference type="STRING" id="1965070.A0A3S3P4R3"/>
<sequence>MDELSKKNESKVSEDIESATGGVETVYELPNKTSSSLDSPTSHVVSERVQYLASQIYNELKLIINRCSDDEEIVSGLMPLIVNVLESLDFAIIENQRLQVELELCKDDNEQLVNAFDKEKINKKKVEQKLFELEFQNDDEKQQLQQKIGSLESIVKILELKAKNSSDHGKN</sequence>
<name>A0A3S3P4R3_9ACAR</name>
<evidence type="ECO:0000313" key="5">
    <source>
        <dbReference type="Proteomes" id="UP000285301"/>
    </source>
</evidence>
<proteinExistence type="predicted"/>
<keyword evidence="1" id="KW-0175">Coiled coil</keyword>
<evidence type="ECO:0000313" key="4">
    <source>
        <dbReference type="EMBL" id="RWS05090.1"/>
    </source>
</evidence>
<dbReference type="GO" id="GO:0030159">
    <property type="term" value="F:signaling receptor complex adaptor activity"/>
    <property type="evidence" value="ECO:0007669"/>
    <property type="project" value="TreeGrafter"/>
</dbReference>
<feature type="coiled-coil region" evidence="1">
    <location>
        <begin position="95"/>
        <end position="161"/>
    </location>
</feature>
<dbReference type="Gene3D" id="1.20.58.1770">
    <property type="match status" value="1"/>
</dbReference>
<dbReference type="AlphaFoldDB" id="A0A3S3P4R3"/>